<comment type="caution">
    <text evidence="2">The sequence shown here is derived from an EMBL/GenBank/DDBJ whole genome shotgun (WGS) entry which is preliminary data.</text>
</comment>
<evidence type="ECO:0000313" key="2">
    <source>
        <dbReference type="EMBL" id="MEE6306955.1"/>
    </source>
</evidence>
<accession>A0ABU7SAI4</accession>
<protein>
    <submittedName>
        <fullName evidence="2">DUF6232 family protein</fullName>
    </submittedName>
</protein>
<keyword evidence="1" id="KW-0812">Transmembrane</keyword>
<dbReference type="EMBL" id="JAZGQL010000005">
    <property type="protein sequence ID" value="MEE6306955.1"/>
    <property type="molecule type" value="Genomic_DNA"/>
</dbReference>
<feature type="transmembrane region" description="Helical" evidence="1">
    <location>
        <begin position="75"/>
        <end position="100"/>
    </location>
</feature>
<proteinExistence type="predicted"/>
<evidence type="ECO:0000313" key="3">
    <source>
        <dbReference type="Proteomes" id="UP001339911"/>
    </source>
</evidence>
<feature type="transmembrane region" description="Helical" evidence="1">
    <location>
        <begin position="49"/>
        <end position="69"/>
    </location>
</feature>
<keyword evidence="3" id="KW-1185">Reference proteome</keyword>
<keyword evidence="1" id="KW-0472">Membrane</keyword>
<organism evidence="2 3">
    <name type="scientific">Plantactinospora veratri</name>
    <dbReference type="NCBI Taxonomy" id="1436122"/>
    <lineage>
        <taxon>Bacteria</taxon>
        <taxon>Bacillati</taxon>
        <taxon>Actinomycetota</taxon>
        <taxon>Actinomycetes</taxon>
        <taxon>Micromonosporales</taxon>
        <taxon>Micromonosporaceae</taxon>
        <taxon>Plantactinospora</taxon>
    </lineage>
</organism>
<keyword evidence="1" id="KW-1133">Transmembrane helix</keyword>
<gene>
    <name evidence="2" type="ORF">V1634_08980</name>
</gene>
<reference evidence="2 3" key="1">
    <citation type="submission" date="2024-01" db="EMBL/GenBank/DDBJ databases">
        <title>Genome insights into Plantactinospora veratri sp. nov.</title>
        <authorList>
            <person name="Wang L."/>
        </authorList>
    </citation>
    <scope>NUCLEOTIDE SEQUENCE [LARGE SCALE GENOMIC DNA]</scope>
    <source>
        <strain evidence="2 3">NEAU-FHS4</strain>
    </source>
</reference>
<sequence length="159" mass="17080">MTTYYDDRTIRITSEAIRVDGRAYPLAEVARVWHVRGARSWGTLAGRGALLAGLAGPLVAAAIGIVIAVRLHTSLTATVAIVGASVLVGLAAAPIADYLLEHVDRSYARGAHRLEIWAQWRGLPVRLLSTGDALRFGQVYRALERAVEQAAAATPSRNR</sequence>
<dbReference type="RefSeq" id="WP_331207268.1">
    <property type="nucleotide sequence ID" value="NZ_JAZGQL010000005.1"/>
</dbReference>
<name>A0ABU7SAI4_9ACTN</name>
<dbReference type="InterPro" id="IPR045629">
    <property type="entry name" value="DUF6232"/>
</dbReference>
<evidence type="ECO:0000256" key="1">
    <source>
        <dbReference type="SAM" id="Phobius"/>
    </source>
</evidence>
<dbReference type="Proteomes" id="UP001339911">
    <property type="component" value="Unassembled WGS sequence"/>
</dbReference>
<dbReference type="Pfam" id="PF19744">
    <property type="entry name" value="DUF6232"/>
    <property type="match status" value="1"/>
</dbReference>